<evidence type="ECO:0000313" key="7">
    <source>
        <dbReference type="Proteomes" id="UP000620124"/>
    </source>
</evidence>
<dbReference type="InterPro" id="IPR007269">
    <property type="entry name" value="ICMT_MeTrfase"/>
</dbReference>
<dbReference type="PANTHER" id="PTHR12714:SF9">
    <property type="entry name" value="PROTEIN-S-ISOPRENYLCYSTEINE O-METHYLTRANSFERASE"/>
    <property type="match status" value="1"/>
</dbReference>
<dbReference type="Proteomes" id="UP000620124">
    <property type="component" value="Unassembled WGS sequence"/>
</dbReference>
<evidence type="ECO:0000256" key="2">
    <source>
        <dbReference type="ARBA" id="ARBA00022692"/>
    </source>
</evidence>
<dbReference type="EC" id="2.1.1.100" evidence="5"/>
<evidence type="ECO:0000256" key="4">
    <source>
        <dbReference type="ARBA" id="ARBA00023136"/>
    </source>
</evidence>
<name>A0A8H7CKT9_9AGAR</name>
<gene>
    <name evidence="6" type="ORF">MVEN_01977500</name>
</gene>
<feature type="transmembrane region" description="Helical" evidence="5">
    <location>
        <begin position="183"/>
        <end position="211"/>
    </location>
</feature>
<comment type="caution">
    <text evidence="6">The sequence shown here is derived from an EMBL/GenBank/DDBJ whole genome shotgun (WGS) entry which is preliminary data.</text>
</comment>
<evidence type="ECO:0000256" key="1">
    <source>
        <dbReference type="ARBA" id="ARBA00004141"/>
    </source>
</evidence>
<comment type="catalytic activity">
    <reaction evidence="5">
        <text>[protein]-C-terminal S-[(2E,6E)-farnesyl]-L-cysteine + S-adenosyl-L-methionine = [protein]-C-terminal S-[(2E,6E)-farnesyl]-L-cysteine methyl ester + S-adenosyl-L-homocysteine</text>
        <dbReference type="Rhea" id="RHEA:21672"/>
        <dbReference type="Rhea" id="RHEA-COMP:12125"/>
        <dbReference type="Rhea" id="RHEA-COMP:12126"/>
        <dbReference type="ChEBI" id="CHEBI:57856"/>
        <dbReference type="ChEBI" id="CHEBI:59789"/>
        <dbReference type="ChEBI" id="CHEBI:90510"/>
        <dbReference type="ChEBI" id="CHEBI:90511"/>
        <dbReference type="EC" id="2.1.1.100"/>
    </reaction>
</comment>
<comment type="subcellular location">
    <subcellularLocation>
        <location evidence="5">Endoplasmic reticulum membrane</location>
        <topology evidence="5">Multi-pass membrane protein</topology>
    </subcellularLocation>
    <subcellularLocation>
        <location evidence="1">Membrane</location>
        <topology evidence="1">Multi-pass membrane protein</topology>
    </subcellularLocation>
</comment>
<dbReference type="GO" id="GO:0032259">
    <property type="term" value="P:methylation"/>
    <property type="evidence" value="ECO:0007669"/>
    <property type="project" value="UniProtKB-KW"/>
</dbReference>
<dbReference type="Pfam" id="PF04140">
    <property type="entry name" value="ICMT"/>
    <property type="match status" value="1"/>
</dbReference>
<comment type="caution">
    <text evidence="5">Lacks conserved residue(s) required for the propagation of feature annotation.</text>
</comment>
<feature type="transmembrane region" description="Helical" evidence="5">
    <location>
        <begin position="142"/>
        <end position="162"/>
    </location>
</feature>
<evidence type="ECO:0000256" key="3">
    <source>
        <dbReference type="ARBA" id="ARBA00022989"/>
    </source>
</evidence>
<sequence>MDPRIYPCLESAFGVAESTSKESTRMDAGSFKRSPAGFTLSKRMPPLLKIPLILADSFCMRITATPPNPPLPPGQHIVYIPDWRERFLRSLAWPSVVLRTISHTLNVLQICLIIASHNPTGAFSNYILLHAAPAACNDRLTITPVFAVGLGITIAGTALRVVCYRTLGRHFTFELSLQPAHKLIACGPYAFVRHPSYTALMLTLVGGWITLALRGSYVWECIWVCVALAVIASLVLRMPREDEILRKRFGEEWDEWKRAVPWKVVPWVF</sequence>
<keyword evidence="6" id="KW-0808">Transferase</keyword>
<dbReference type="AlphaFoldDB" id="A0A8H7CKT9"/>
<comment type="similarity">
    <text evidence="5">Belongs to the class VI-like SAM-binding methyltransferase superfamily. Isoprenylcysteine carboxyl methyltransferase family.</text>
</comment>
<evidence type="ECO:0000313" key="6">
    <source>
        <dbReference type="EMBL" id="KAF7339013.1"/>
    </source>
</evidence>
<keyword evidence="2 5" id="KW-0812">Transmembrane</keyword>
<feature type="transmembrane region" description="Helical" evidence="5">
    <location>
        <begin position="217"/>
        <end position="238"/>
    </location>
</feature>
<dbReference type="GO" id="GO:0004671">
    <property type="term" value="F:protein C-terminal S-isoprenylcysteine carboxyl O-methyltransferase activity"/>
    <property type="evidence" value="ECO:0007669"/>
    <property type="project" value="UniProtKB-EC"/>
</dbReference>
<keyword evidence="3 5" id="KW-1133">Transmembrane helix</keyword>
<organism evidence="6 7">
    <name type="scientific">Mycena venus</name>
    <dbReference type="NCBI Taxonomy" id="2733690"/>
    <lineage>
        <taxon>Eukaryota</taxon>
        <taxon>Fungi</taxon>
        <taxon>Dikarya</taxon>
        <taxon>Basidiomycota</taxon>
        <taxon>Agaricomycotina</taxon>
        <taxon>Agaricomycetes</taxon>
        <taxon>Agaricomycetidae</taxon>
        <taxon>Agaricales</taxon>
        <taxon>Marasmiineae</taxon>
        <taxon>Mycenaceae</taxon>
        <taxon>Mycena</taxon>
    </lineage>
</organism>
<evidence type="ECO:0000256" key="5">
    <source>
        <dbReference type="RuleBase" id="RU362022"/>
    </source>
</evidence>
<keyword evidence="5" id="KW-0256">Endoplasmic reticulum</keyword>
<dbReference type="OrthoDB" id="422086at2759"/>
<dbReference type="Gene3D" id="1.20.120.1630">
    <property type="match status" value="1"/>
</dbReference>
<keyword evidence="5" id="KW-0949">S-adenosyl-L-methionine</keyword>
<accession>A0A8H7CKT9</accession>
<keyword evidence="5 6" id="KW-0489">Methyltransferase</keyword>
<keyword evidence="7" id="KW-1185">Reference proteome</keyword>
<dbReference type="GO" id="GO:0005789">
    <property type="term" value="C:endoplasmic reticulum membrane"/>
    <property type="evidence" value="ECO:0007669"/>
    <property type="project" value="UniProtKB-SubCell"/>
</dbReference>
<keyword evidence="4 5" id="KW-0472">Membrane</keyword>
<dbReference type="EMBL" id="JACAZI010000020">
    <property type="protein sequence ID" value="KAF7339013.1"/>
    <property type="molecule type" value="Genomic_DNA"/>
</dbReference>
<protein>
    <recommendedName>
        <fullName evidence="5">Protein-S-isoprenylcysteine O-methyltransferase</fullName>
        <ecNumber evidence="5">2.1.1.100</ecNumber>
    </recommendedName>
</protein>
<dbReference type="PANTHER" id="PTHR12714">
    <property type="entry name" value="PROTEIN-S ISOPRENYLCYSTEINE O-METHYLTRANSFERASE"/>
    <property type="match status" value="1"/>
</dbReference>
<reference evidence="6" key="1">
    <citation type="submission" date="2020-05" db="EMBL/GenBank/DDBJ databases">
        <title>Mycena genomes resolve the evolution of fungal bioluminescence.</title>
        <authorList>
            <person name="Tsai I.J."/>
        </authorList>
    </citation>
    <scope>NUCLEOTIDE SEQUENCE</scope>
    <source>
        <strain evidence="6">CCC161011</strain>
    </source>
</reference>
<proteinExistence type="inferred from homology"/>